<dbReference type="RefSeq" id="WP_075007517.1">
    <property type="nucleotide sequence ID" value="NZ_FOAP01000008.1"/>
</dbReference>
<dbReference type="OrthoDB" id="5380239at2"/>
<accession>A0A1H7STT1</accession>
<reference evidence="3" key="1">
    <citation type="submission" date="2016-10" db="EMBL/GenBank/DDBJ databases">
        <authorList>
            <person name="Varghese N."/>
            <person name="Submissions S."/>
        </authorList>
    </citation>
    <scope>NUCLEOTIDE SEQUENCE [LARGE SCALE GENOMIC DNA]</scope>
    <source>
        <strain evidence="3">DSM 17044</strain>
    </source>
</reference>
<feature type="domain" description="Co-chaperone DjlA N-terminal" evidence="1">
    <location>
        <begin position="158"/>
        <end position="271"/>
    </location>
</feature>
<dbReference type="InterPro" id="IPR007791">
    <property type="entry name" value="DjlA_N"/>
</dbReference>
<gene>
    <name evidence="2" type="ORF">SAMN05444354_108132</name>
</gene>
<proteinExistence type="predicted"/>
<dbReference type="InterPro" id="IPR029024">
    <property type="entry name" value="TerB-like"/>
</dbReference>
<name>A0A1H7STT1_STIAU</name>
<dbReference type="SUPFAM" id="SSF158682">
    <property type="entry name" value="TerB-like"/>
    <property type="match status" value="2"/>
</dbReference>
<evidence type="ECO:0000313" key="2">
    <source>
        <dbReference type="EMBL" id="SEL76030.1"/>
    </source>
</evidence>
<sequence length="276" mass="29572">MPREQALTARKQRNAALIETMLLAAIADGSVSQREIQTLLRRVIERPEFEGTSAQELNALVESSAQRLSEATDLQVVLASLRSRLPDHKNRMLAFGLAAAVAFADQRATKLELGLLKTIQAALGISEDEVAQIIDIIEKGGSLSEALGEPLERLYAEVMVLVSAADGQLKEAEARALVESLAADPAFQEVSPERAQGFVGEAVAALATEGLPRRLQVLAHGLTTHKQRVKAYRLATKIAHASGKASPAEQRLLELLQATFGLADDEVARLDKGSGA</sequence>
<evidence type="ECO:0000259" key="1">
    <source>
        <dbReference type="Pfam" id="PF05099"/>
    </source>
</evidence>
<organism evidence="2 3">
    <name type="scientific">Stigmatella aurantiaca</name>
    <dbReference type="NCBI Taxonomy" id="41"/>
    <lineage>
        <taxon>Bacteria</taxon>
        <taxon>Pseudomonadati</taxon>
        <taxon>Myxococcota</taxon>
        <taxon>Myxococcia</taxon>
        <taxon>Myxococcales</taxon>
        <taxon>Cystobacterineae</taxon>
        <taxon>Archangiaceae</taxon>
        <taxon>Stigmatella</taxon>
    </lineage>
</organism>
<dbReference type="Gene3D" id="1.10.3680.10">
    <property type="entry name" value="TerB-like"/>
    <property type="match status" value="2"/>
</dbReference>
<dbReference type="Pfam" id="PF05099">
    <property type="entry name" value="TerB"/>
    <property type="match status" value="2"/>
</dbReference>
<dbReference type="Proteomes" id="UP000182719">
    <property type="component" value="Unassembled WGS sequence"/>
</dbReference>
<protein>
    <submittedName>
        <fullName evidence="2">Tellurite resistance protein TerB</fullName>
    </submittedName>
</protein>
<keyword evidence="3" id="KW-1185">Reference proteome</keyword>
<dbReference type="EMBL" id="FOAP01000008">
    <property type="protein sequence ID" value="SEL76030.1"/>
    <property type="molecule type" value="Genomic_DNA"/>
</dbReference>
<dbReference type="AlphaFoldDB" id="A0A1H7STT1"/>
<dbReference type="CDD" id="cd07176">
    <property type="entry name" value="terB"/>
    <property type="match status" value="2"/>
</dbReference>
<evidence type="ECO:0000313" key="3">
    <source>
        <dbReference type="Proteomes" id="UP000182719"/>
    </source>
</evidence>
<feature type="domain" description="Co-chaperone DjlA N-terminal" evidence="1">
    <location>
        <begin position="16"/>
        <end position="133"/>
    </location>
</feature>